<feature type="chain" id="PRO_5009105070" evidence="1">
    <location>
        <begin position="24"/>
        <end position="164"/>
    </location>
</feature>
<dbReference type="OrthoDB" id="9809733at2"/>
<name>A0A1D8ASP4_9BACT</name>
<feature type="signal peptide" evidence="1">
    <location>
        <begin position="1"/>
        <end position="23"/>
    </location>
</feature>
<dbReference type="AlphaFoldDB" id="A0A1D8ASP4"/>
<dbReference type="RefSeq" id="WP_069961225.1">
    <property type="nucleotide sequence ID" value="NZ_CP016094.1"/>
</dbReference>
<accession>A0A1D8ASP4</accession>
<dbReference type="InterPro" id="IPR013766">
    <property type="entry name" value="Thioredoxin_domain"/>
</dbReference>
<feature type="domain" description="Thioredoxin" evidence="2">
    <location>
        <begin position="26"/>
        <end position="164"/>
    </location>
</feature>
<dbReference type="InterPro" id="IPR013740">
    <property type="entry name" value="Redoxin"/>
</dbReference>
<evidence type="ECO:0000259" key="2">
    <source>
        <dbReference type="PROSITE" id="PS51352"/>
    </source>
</evidence>
<evidence type="ECO:0000313" key="4">
    <source>
        <dbReference type="Proteomes" id="UP000095228"/>
    </source>
</evidence>
<dbReference type="PANTHER" id="PTHR42852">
    <property type="entry name" value="THIOL:DISULFIDE INTERCHANGE PROTEIN DSBE"/>
    <property type="match status" value="1"/>
</dbReference>
<dbReference type="EMBL" id="CP016094">
    <property type="protein sequence ID" value="AOS43914.1"/>
    <property type="molecule type" value="Genomic_DNA"/>
</dbReference>
<dbReference type="PROSITE" id="PS51352">
    <property type="entry name" value="THIOREDOXIN_2"/>
    <property type="match status" value="1"/>
</dbReference>
<keyword evidence="1" id="KW-0732">Signal</keyword>
<dbReference type="PANTHER" id="PTHR42852:SF13">
    <property type="entry name" value="PROTEIN DIPZ"/>
    <property type="match status" value="1"/>
</dbReference>
<dbReference type="CDD" id="cd02966">
    <property type="entry name" value="TlpA_like_family"/>
    <property type="match status" value="1"/>
</dbReference>
<gene>
    <name evidence="3" type="primary">resA_3</name>
    <name evidence="3" type="ORF">Verru16b_00972</name>
</gene>
<sequence length="164" mass="17500">MKTLLRSLCVILCLGLLPAAALAQGTLTGQAAPALVFKDLAGAEVSLAALKGKVVVVDFWATWCGPCIQEIPGYIALQKKYGKDGLVIVGVSLDQKGPAHVKKFVEARGMDYTIVMGDNEAVDAFGGFNSIPTTFLIGRDGRIIHQKSGAWAHDKYEELVQKAL</sequence>
<protein>
    <submittedName>
        <fullName evidence="3">Thiol-disulfide oxidoreductase ResA</fullName>
    </submittedName>
</protein>
<reference evidence="3 4" key="1">
    <citation type="submission" date="2016-06" db="EMBL/GenBank/DDBJ databases">
        <title>Three novel species with peptidoglycan cell walls form the new genus Lacunisphaera gen. nov. in the family Opitutaceae of the verrucomicrobial subdivision 4.</title>
        <authorList>
            <person name="Rast P."/>
            <person name="Gloeckner I."/>
            <person name="Jogler M."/>
            <person name="Boedeker C."/>
            <person name="Jeske O."/>
            <person name="Wiegand S."/>
            <person name="Reinhardt R."/>
            <person name="Schumann P."/>
            <person name="Rohde M."/>
            <person name="Spring S."/>
            <person name="Gloeckner F.O."/>
            <person name="Jogler C."/>
        </authorList>
    </citation>
    <scope>NUCLEOTIDE SEQUENCE [LARGE SCALE GENOMIC DNA]</scope>
    <source>
        <strain evidence="3 4">IG16b</strain>
    </source>
</reference>
<keyword evidence="4" id="KW-1185">Reference proteome</keyword>
<evidence type="ECO:0000256" key="1">
    <source>
        <dbReference type="SAM" id="SignalP"/>
    </source>
</evidence>
<dbReference type="SUPFAM" id="SSF52833">
    <property type="entry name" value="Thioredoxin-like"/>
    <property type="match status" value="1"/>
</dbReference>
<dbReference type="Gene3D" id="3.40.30.10">
    <property type="entry name" value="Glutaredoxin"/>
    <property type="match status" value="1"/>
</dbReference>
<evidence type="ECO:0000313" key="3">
    <source>
        <dbReference type="EMBL" id="AOS43914.1"/>
    </source>
</evidence>
<dbReference type="Pfam" id="PF08534">
    <property type="entry name" value="Redoxin"/>
    <property type="match status" value="1"/>
</dbReference>
<dbReference type="Proteomes" id="UP000095228">
    <property type="component" value="Chromosome"/>
</dbReference>
<dbReference type="STRING" id="1838286.Verru16b_00972"/>
<proteinExistence type="predicted"/>
<dbReference type="InterPro" id="IPR050553">
    <property type="entry name" value="Thioredoxin_ResA/DsbE_sf"/>
</dbReference>
<dbReference type="KEGG" id="obg:Verru16b_00972"/>
<organism evidence="3 4">
    <name type="scientific">Lacunisphaera limnophila</name>
    <dbReference type="NCBI Taxonomy" id="1838286"/>
    <lineage>
        <taxon>Bacteria</taxon>
        <taxon>Pseudomonadati</taxon>
        <taxon>Verrucomicrobiota</taxon>
        <taxon>Opitutia</taxon>
        <taxon>Opitutales</taxon>
        <taxon>Opitutaceae</taxon>
        <taxon>Lacunisphaera</taxon>
    </lineage>
</organism>
<dbReference type="InterPro" id="IPR036249">
    <property type="entry name" value="Thioredoxin-like_sf"/>
</dbReference>
<dbReference type="GO" id="GO:0016491">
    <property type="term" value="F:oxidoreductase activity"/>
    <property type="evidence" value="ECO:0007669"/>
    <property type="project" value="InterPro"/>
</dbReference>